<evidence type="ECO:0000313" key="2">
    <source>
        <dbReference type="EMBL" id="APO72550.1"/>
    </source>
</evidence>
<feature type="transmembrane region" description="Helical" evidence="1">
    <location>
        <begin position="27"/>
        <end position="50"/>
    </location>
</feature>
<keyword evidence="1" id="KW-0812">Transmembrane</keyword>
<sequence length="63" mass="7105">MTEKSVVRRSESRVRLGLNAMTRRLKYLILLIALSLLMWSGVISGTLWLLSDGTDYSFTAGTR</sequence>
<evidence type="ECO:0000256" key="1">
    <source>
        <dbReference type="SAM" id="Phobius"/>
    </source>
</evidence>
<dbReference type="Proteomes" id="UP000184749">
    <property type="component" value="Plasmid pRgalIE4872d"/>
</dbReference>
<keyword evidence="1" id="KW-1133">Transmembrane helix</keyword>
<accession>A0A1L5NXC5</accession>
<reference evidence="2 3" key="1">
    <citation type="submission" date="2016-09" db="EMBL/GenBank/DDBJ databases">
        <title>The complete genome sequences of Rhizobium gallicum, symbiovars gallicum and phaseoli, symbionts associated to common bean (Phaseolus vulgaris).</title>
        <authorList>
            <person name="Bustos P."/>
            <person name="Santamaria R.I."/>
            <person name="Perez-Carrascal O.M."/>
            <person name="Juarez S."/>
            <person name="Lozano L."/>
            <person name="Martinez-Flores I."/>
            <person name="Martinez-Romero E."/>
            <person name="Cevallos M."/>
            <person name="Romero D."/>
            <person name="Davila G."/>
            <person name="Gonzalez V."/>
        </authorList>
    </citation>
    <scope>NUCLEOTIDE SEQUENCE [LARGE SCALE GENOMIC DNA]</scope>
    <source>
        <strain evidence="2 3">IE4872</strain>
        <plasmid evidence="3">prgalie4872d</plasmid>
    </source>
</reference>
<protein>
    <submittedName>
        <fullName evidence="2">Uncharacterized protein</fullName>
    </submittedName>
</protein>
<gene>
    <name evidence="2" type="ORF">IE4872_PD02036</name>
</gene>
<keyword evidence="2" id="KW-0614">Plasmid</keyword>
<name>A0A1L5NXC5_9HYPH</name>
<proteinExistence type="predicted"/>
<dbReference type="EMBL" id="CP017105">
    <property type="protein sequence ID" value="APO72550.1"/>
    <property type="molecule type" value="Genomic_DNA"/>
</dbReference>
<organism evidence="2 3">
    <name type="scientific">Rhizobium gallicum</name>
    <dbReference type="NCBI Taxonomy" id="56730"/>
    <lineage>
        <taxon>Bacteria</taxon>
        <taxon>Pseudomonadati</taxon>
        <taxon>Pseudomonadota</taxon>
        <taxon>Alphaproteobacteria</taxon>
        <taxon>Hyphomicrobiales</taxon>
        <taxon>Rhizobiaceae</taxon>
        <taxon>Rhizobium/Agrobacterium group</taxon>
        <taxon>Rhizobium</taxon>
    </lineage>
</organism>
<keyword evidence="1" id="KW-0472">Membrane</keyword>
<evidence type="ECO:0000313" key="3">
    <source>
        <dbReference type="Proteomes" id="UP000184749"/>
    </source>
</evidence>
<geneLocation type="plasmid" evidence="3">
    <name>prgalie4872d</name>
</geneLocation>
<dbReference type="AlphaFoldDB" id="A0A1L5NXC5"/>